<evidence type="ECO:0008006" key="3">
    <source>
        <dbReference type="Google" id="ProtNLM"/>
    </source>
</evidence>
<gene>
    <name evidence="1" type="primary">Vigan.04G293300</name>
    <name evidence="1" type="ORF">VIGAN_04293300</name>
</gene>
<dbReference type="PANTHER" id="PTHR11439">
    <property type="entry name" value="GAG-POL-RELATED RETROTRANSPOSON"/>
    <property type="match status" value="1"/>
</dbReference>
<dbReference type="Proteomes" id="UP000291084">
    <property type="component" value="Chromosome 4"/>
</dbReference>
<reference evidence="1 2" key="1">
    <citation type="journal article" date="2015" name="Sci. Rep.">
        <title>The power of single molecule real-time sequencing technology in the de novo assembly of a eukaryotic genome.</title>
        <authorList>
            <person name="Sakai H."/>
            <person name="Naito K."/>
            <person name="Ogiso-Tanaka E."/>
            <person name="Takahashi Y."/>
            <person name="Iseki K."/>
            <person name="Muto C."/>
            <person name="Satou K."/>
            <person name="Teruya K."/>
            <person name="Shiroma A."/>
            <person name="Shimoji M."/>
            <person name="Hirano T."/>
            <person name="Itoh T."/>
            <person name="Kaga A."/>
            <person name="Tomooka N."/>
        </authorList>
    </citation>
    <scope>NUCLEOTIDE SEQUENCE [LARGE SCALE GENOMIC DNA]</scope>
    <source>
        <strain evidence="2">cv. Shumari</strain>
    </source>
</reference>
<sequence length="124" mass="14821">MSDPLFYKRFIGRLLYLRSTRLDISFPIQQLWLTQPFHFQAMMYVLKYLNGCPNKGLYFRHDSPIHIMGFSNGEWTNCTNSRRSVTGYCLFIGSSLVSWKTKKQYKISRFSFEVEYRTLAFTTW</sequence>
<dbReference type="OrthoDB" id="1193675at2759"/>
<protein>
    <recommendedName>
        <fullName evidence="3">Reverse transcriptase Ty1/copia-type domain-containing protein</fullName>
    </recommendedName>
</protein>
<dbReference type="AlphaFoldDB" id="A0A0S3RXU5"/>
<dbReference type="PANTHER" id="PTHR11439:SF465">
    <property type="entry name" value="REVERSE TRANSCRIPTASE TY1_COPIA-TYPE DOMAIN-CONTAINING PROTEIN"/>
    <property type="match status" value="1"/>
</dbReference>
<accession>A0A0S3RXU5</accession>
<proteinExistence type="predicted"/>
<evidence type="ECO:0000313" key="2">
    <source>
        <dbReference type="Proteomes" id="UP000291084"/>
    </source>
</evidence>
<keyword evidence="2" id="KW-1185">Reference proteome</keyword>
<organism evidence="1 2">
    <name type="scientific">Vigna angularis var. angularis</name>
    <dbReference type="NCBI Taxonomy" id="157739"/>
    <lineage>
        <taxon>Eukaryota</taxon>
        <taxon>Viridiplantae</taxon>
        <taxon>Streptophyta</taxon>
        <taxon>Embryophyta</taxon>
        <taxon>Tracheophyta</taxon>
        <taxon>Spermatophyta</taxon>
        <taxon>Magnoliopsida</taxon>
        <taxon>eudicotyledons</taxon>
        <taxon>Gunneridae</taxon>
        <taxon>Pentapetalae</taxon>
        <taxon>rosids</taxon>
        <taxon>fabids</taxon>
        <taxon>Fabales</taxon>
        <taxon>Fabaceae</taxon>
        <taxon>Papilionoideae</taxon>
        <taxon>50 kb inversion clade</taxon>
        <taxon>NPAAA clade</taxon>
        <taxon>indigoferoid/millettioid clade</taxon>
        <taxon>Phaseoleae</taxon>
        <taxon>Vigna</taxon>
    </lineage>
</organism>
<dbReference type="EMBL" id="AP015037">
    <property type="protein sequence ID" value="BAT85392.1"/>
    <property type="molecule type" value="Genomic_DNA"/>
</dbReference>
<evidence type="ECO:0000313" key="1">
    <source>
        <dbReference type="EMBL" id="BAT85392.1"/>
    </source>
</evidence>
<name>A0A0S3RXU5_PHAAN</name>